<feature type="region of interest" description="Disordered" evidence="1">
    <location>
        <begin position="1"/>
        <end position="33"/>
    </location>
</feature>
<dbReference type="GO" id="GO:0009535">
    <property type="term" value="C:chloroplast thylakoid membrane"/>
    <property type="evidence" value="ECO:0007669"/>
    <property type="project" value="TreeGrafter"/>
</dbReference>
<dbReference type="Proteomes" id="UP001152523">
    <property type="component" value="Unassembled WGS sequence"/>
</dbReference>
<feature type="compositionally biased region" description="Pro residues" evidence="1">
    <location>
        <begin position="15"/>
        <end position="25"/>
    </location>
</feature>
<evidence type="ECO:0008006" key="5">
    <source>
        <dbReference type="Google" id="ProtNLM"/>
    </source>
</evidence>
<keyword evidence="2" id="KW-1133">Transmembrane helix</keyword>
<proteinExistence type="predicted"/>
<reference evidence="3" key="1">
    <citation type="submission" date="2022-07" db="EMBL/GenBank/DDBJ databases">
        <authorList>
            <person name="Macas J."/>
            <person name="Novak P."/>
            <person name="Neumann P."/>
        </authorList>
    </citation>
    <scope>NUCLEOTIDE SEQUENCE</scope>
</reference>
<accession>A0AAV0DIZ7</accession>
<organism evidence="3 4">
    <name type="scientific">Cuscuta epithymum</name>
    <dbReference type="NCBI Taxonomy" id="186058"/>
    <lineage>
        <taxon>Eukaryota</taxon>
        <taxon>Viridiplantae</taxon>
        <taxon>Streptophyta</taxon>
        <taxon>Embryophyta</taxon>
        <taxon>Tracheophyta</taxon>
        <taxon>Spermatophyta</taxon>
        <taxon>Magnoliopsida</taxon>
        <taxon>eudicotyledons</taxon>
        <taxon>Gunneridae</taxon>
        <taxon>Pentapetalae</taxon>
        <taxon>asterids</taxon>
        <taxon>lamiids</taxon>
        <taxon>Solanales</taxon>
        <taxon>Convolvulaceae</taxon>
        <taxon>Cuscuteae</taxon>
        <taxon>Cuscuta</taxon>
        <taxon>Cuscuta subgen. Cuscuta</taxon>
    </lineage>
</organism>
<comment type="caution">
    <text evidence="3">The sequence shown here is derived from an EMBL/GenBank/DDBJ whole genome shotgun (WGS) entry which is preliminary data.</text>
</comment>
<dbReference type="EMBL" id="CAMAPF010000116">
    <property type="protein sequence ID" value="CAH9102461.1"/>
    <property type="molecule type" value="Genomic_DNA"/>
</dbReference>
<protein>
    <recommendedName>
        <fullName evidence="5">Preprotein translocase subunit SECE1</fullName>
    </recommendedName>
</protein>
<evidence type="ECO:0000256" key="2">
    <source>
        <dbReference type="SAM" id="Phobius"/>
    </source>
</evidence>
<keyword evidence="2" id="KW-0812">Transmembrane</keyword>
<gene>
    <name evidence="3" type="ORF">CEPIT_LOCUS16020</name>
</gene>
<keyword evidence="4" id="KW-1185">Reference proteome</keyword>
<evidence type="ECO:0000256" key="1">
    <source>
        <dbReference type="SAM" id="MobiDB-lite"/>
    </source>
</evidence>
<dbReference type="InterPro" id="IPR055330">
    <property type="entry name" value="SECE1-like"/>
</dbReference>
<keyword evidence="2" id="KW-0472">Membrane</keyword>
<name>A0AAV0DIZ7_9ASTE</name>
<feature type="region of interest" description="Disordered" evidence="1">
    <location>
        <begin position="48"/>
        <end position="99"/>
    </location>
</feature>
<dbReference type="Gene3D" id="1.20.5.1030">
    <property type="entry name" value="Preprotein translocase secy subunit"/>
    <property type="match status" value="1"/>
</dbReference>
<feature type="transmembrane region" description="Helical" evidence="2">
    <location>
        <begin position="143"/>
        <end position="163"/>
    </location>
</feature>
<dbReference type="InterPro" id="IPR038379">
    <property type="entry name" value="SecE_sf"/>
</dbReference>
<dbReference type="AlphaFoldDB" id="A0AAV0DIZ7"/>
<evidence type="ECO:0000313" key="3">
    <source>
        <dbReference type="EMBL" id="CAH9102461.1"/>
    </source>
</evidence>
<dbReference type="PANTHER" id="PTHR37240">
    <property type="entry name" value="PREPROTEIN TRANSLOCASE SUBUNIT SECE1"/>
    <property type="match status" value="1"/>
</dbReference>
<evidence type="ECO:0000313" key="4">
    <source>
        <dbReference type="Proteomes" id="UP001152523"/>
    </source>
</evidence>
<sequence length="180" mass="19684">MAPPICFSSQLHIPSPSPSFIPPPSSKLHNPTLSFPIKPKRFSLHFSKPNSSLFPSKRFYPRAATQDTESNRRPPENQSQPTKPDAEVAVDGDGKDDKDVSSLASKIREAIETKEPDFWSGVVEEIREIEWPAFNKVMGTTGVVLGVIAGSCVVLLTVNAILAELSDRVFAGMGVQDFFS</sequence>
<dbReference type="PANTHER" id="PTHR37240:SF1">
    <property type="entry name" value="PREPROTEIN TRANSLOCASE SUBUNIT SECE1"/>
    <property type="match status" value="1"/>
</dbReference>